<reference evidence="2" key="1">
    <citation type="journal article" date="2020" name="Stud. Mycol.">
        <title>101 Dothideomycetes genomes: a test case for predicting lifestyles and emergence of pathogens.</title>
        <authorList>
            <person name="Haridas S."/>
            <person name="Albert R."/>
            <person name="Binder M."/>
            <person name="Bloem J."/>
            <person name="Labutti K."/>
            <person name="Salamov A."/>
            <person name="Andreopoulos B."/>
            <person name="Baker S."/>
            <person name="Barry K."/>
            <person name="Bills G."/>
            <person name="Bluhm B."/>
            <person name="Cannon C."/>
            <person name="Castanera R."/>
            <person name="Culley D."/>
            <person name="Daum C."/>
            <person name="Ezra D."/>
            <person name="Gonzalez J."/>
            <person name="Henrissat B."/>
            <person name="Kuo A."/>
            <person name="Liang C."/>
            <person name="Lipzen A."/>
            <person name="Lutzoni F."/>
            <person name="Magnuson J."/>
            <person name="Mondo S."/>
            <person name="Nolan M."/>
            <person name="Ohm R."/>
            <person name="Pangilinan J."/>
            <person name="Park H.-J."/>
            <person name="Ramirez L."/>
            <person name="Alfaro M."/>
            <person name="Sun H."/>
            <person name="Tritt A."/>
            <person name="Yoshinaga Y."/>
            <person name="Zwiers L.-H."/>
            <person name="Turgeon B."/>
            <person name="Goodwin S."/>
            <person name="Spatafora J."/>
            <person name="Crous P."/>
            <person name="Grigoriev I."/>
        </authorList>
    </citation>
    <scope>NUCLEOTIDE SEQUENCE</scope>
    <source>
        <strain evidence="2">ATCC 74209</strain>
    </source>
</reference>
<evidence type="ECO:0000313" key="2">
    <source>
        <dbReference type="EMBL" id="KAF2197735.1"/>
    </source>
</evidence>
<evidence type="ECO:0000256" key="1">
    <source>
        <dbReference type="SAM" id="SignalP"/>
    </source>
</evidence>
<feature type="signal peptide" evidence="1">
    <location>
        <begin position="1"/>
        <end position="30"/>
    </location>
</feature>
<protein>
    <recommendedName>
        <fullName evidence="4">Alpha-1,3-mannosyltransferase CMT1</fullName>
    </recommendedName>
</protein>
<accession>A0A9P4MV75</accession>
<dbReference type="EMBL" id="ML994204">
    <property type="protein sequence ID" value="KAF2197735.1"/>
    <property type="molecule type" value="Genomic_DNA"/>
</dbReference>
<evidence type="ECO:0008006" key="4">
    <source>
        <dbReference type="Google" id="ProtNLM"/>
    </source>
</evidence>
<comment type="caution">
    <text evidence="2">The sequence shown here is derived from an EMBL/GenBank/DDBJ whole genome shotgun (WGS) entry which is preliminary data.</text>
</comment>
<feature type="chain" id="PRO_5040515533" description="Alpha-1,3-mannosyltransferase CMT1" evidence="1">
    <location>
        <begin position="31"/>
        <end position="431"/>
    </location>
</feature>
<dbReference type="PANTHER" id="PTHR34144:SF5">
    <property type="entry name" value="ALPHA-1,3-MANNOSYLTRANSFERASE CMT1"/>
    <property type="match status" value="1"/>
</dbReference>
<evidence type="ECO:0000313" key="3">
    <source>
        <dbReference type="Proteomes" id="UP000799536"/>
    </source>
</evidence>
<dbReference type="OrthoDB" id="262547at2759"/>
<dbReference type="Proteomes" id="UP000799536">
    <property type="component" value="Unassembled WGS sequence"/>
</dbReference>
<dbReference type="PANTHER" id="PTHR34144">
    <property type="entry name" value="CHROMOSOME 8, WHOLE GENOME SHOTGUN SEQUENCE"/>
    <property type="match status" value="1"/>
</dbReference>
<keyword evidence="3" id="KW-1185">Reference proteome</keyword>
<keyword evidence="1" id="KW-0732">Signal</keyword>
<name>A0A9P4MV75_9PLEO</name>
<gene>
    <name evidence="2" type="ORF">GQ43DRAFT_475184</name>
</gene>
<organism evidence="2 3">
    <name type="scientific">Delitschia confertaspora ATCC 74209</name>
    <dbReference type="NCBI Taxonomy" id="1513339"/>
    <lineage>
        <taxon>Eukaryota</taxon>
        <taxon>Fungi</taxon>
        <taxon>Dikarya</taxon>
        <taxon>Ascomycota</taxon>
        <taxon>Pezizomycotina</taxon>
        <taxon>Dothideomycetes</taxon>
        <taxon>Pleosporomycetidae</taxon>
        <taxon>Pleosporales</taxon>
        <taxon>Delitschiaceae</taxon>
        <taxon>Delitschia</taxon>
    </lineage>
</organism>
<dbReference type="AlphaFoldDB" id="A0A9P4MV75"/>
<sequence>MAMKRSFRTLFQLLTLVAVVLFLAVSLGHSQYGSGLLPVNPVDSRDAKSPAEEAQYAYSTRFPLLKESNETLAATAPSYLHAIMDPEDKTYPRLECPFPNPDRYASLKGPSRSKLPRYFFALDLHQCVGLLPRLIGSIVEAIKFLGPENCVLSIVEGRSDDGTFEVLKELRTEIQILGSRYILQTSDINPKIEGTDRIIALAELRNLAVNDLIQYPDNYDPKTTVVFSNDIAVCLEDILELVYQRVFQKADMTCAMDWTYVGDNPTFYDIWIARDMHGDSFFDIPESGSWDLAWNLFPNDDEAKWHLMKSEPFQVFSCWNGITAFTAKPLMEGKIKFRGHYEGECFQGEPKLFAKDMWYHGYGKIAVVPSVNVEYNNEAGKRIKTLKGYTSANVGEDLKIKWETEPPKLVKCMAHGYVDQQFLPWDEGLPG</sequence>
<dbReference type="Pfam" id="PF11735">
    <property type="entry name" value="CAP59_mtransfer"/>
    <property type="match status" value="1"/>
</dbReference>
<proteinExistence type="predicted"/>
<dbReference type="InterPro" id="IPR021047">
    <property type="entry name" value="Mannosyltransferase_CMT1"/>
</dbReference>